<dbReference type="GO" id="GO:0042910">
    <property type="term" value="F:xenobiotic transmembrane transporter activity"/>
    <property type="evidence" value="ECO:0007669"/>
    <property type="project" value="InterPro"/>
</dbReference>
<feature type="transmembrane region" description="Helical" evidence="2">
    <location>
        <begin position="343"/>
        <end position="366"/>
    </location>
</feature>
<feature type="transmembrane region" description="Helical" evidence="2">
    <location>
        <begin position="86"/>
        <end position="110"/>
    </location>
</feature>
<keyword evidence="2" id="KW-1133">Transmembrane helix</keyword>
<keyword evidence="2" id="KW-0812">Transmembrane</keyword>
<sequence length="511" mass="55488">MLPSDNADTTTGLRVGLEPSFVAEGLFREDISTLALVRRFLVVGTPLMLATGAQFSIGTVLLSTVGKKFGVEELGGVALALGMMNATAFAVSSGVCGALETVLSQVYGVFQSQDKEKTVYLYGVYTQRMAIILIALSIPVGIVVIYIDVLLKYIGEQPEVVYYTGRFCCVAAFGIPIMQVFQLITRYLSCQHVTAPLSLAVLVGAVLNPALQYIFTHMFGFDGSAVAWVFLYGVIDLFLVAYTYISGLYVKTWGGWDNKALTNIKSLVNLAVPSLAMSISEWAVMEIIMAFAGFGTPTELAAFTISVQVFSLCWSIPSGTMLIVPVFIGNAIGEGKPLLAKRIANVAIALVAVISVFDIIVCWVFEDSIPLLFSDSEEVGHVYRQLMRFVFPYHMVDTFQSTVLGILRGCGLQKIGAIVTAAALCGVGAPLAFFLFFHTRLGIEALWIGPFCAVGLLAAPSYIYLLYWHIDWGMLRPQNEISAACIEDVVVVDDILLEEEVCRTAERSHKG</sequence>
<feature type="transmembrane region" description="Helical" evidence="2">
    <location>
        <begin position="193"/>
        <end position="215"/>
    </location>
</feature>
<feature type="transmembrane region" description="Helical" evidence="2">
    <location>
        <begin position="445"/>
        <end position="467"/>
    </location>
</feature>
<accession>G0UUL6</accession>
<evidence type="ECO:0000256" key="2">
    <source>
        <dbReference type="SAM" id="Phobius"/>
    </source>
</evidence>
<dbReference type="VEuPathDB" id="TriTrypDB:TcIL3000_9_4800"/>
<feature type="transmembrane region" description="Helical" evidence="2">
    <location>
        <begin position="131"/>
        <end position="154"/>
    </location>
</feature>
<reference evidence="3" key="1">
    <citation type="journal article" date="2012" name="Proc. Natl. Acad. Sci. U.S.A.">
        <title>Antigenic diversity is generated by distinct evolutionary mechanisms in African trypanosome species.</title>
        <authorList>
            <person name="Jackson A.P."/>
            <person name="Berry A."/>
            <person name="Aslett M."/>
            <person name="Allison H.C."/>
            <person name="Burton P."/>
            <person name="Vavrova-Anderson J."/>
            <person name="Brown R."/>
            <person name="Browne H."/>
            <person name="Corton N."/>
            <person name="Hauser H."/>
            <person name="Gamble J."/>
            <person name="Gilderthorp R."/>
            <person name="Marcello L."/>
            <person name="McQuillan J."/>
            <person name="Otto T.D."/>
            <person name="Quail M.A."/>
            <person name="Sanders M.J."/>
            <person name="van Tonder A."/>
            <person name="Ginger M.L."/>
            <person name="Field M.C."/>
            <person name="Barry J.D."/>
            <person name="Hertz-Fowler C."/>
            <person name="Berriman M."/>
        </authorList>
    </citation>
    <scope>NUCLEOTIDE SEQUENCE</scope>
    <source>
        <strain evidence="3">IL3000</strain>
    </source>
</reference>
<feature type="transmembrane region" description="Helical" evidence="2">
    <location>
        <begin position="270"/>
        <end position="294"/>
    </location>
</feature>
<feature type="transmembrane region" description="Helical" evidence="2">
    <location>
        <begin position="300"/>
        <end position="331"/>
    </location>
</feature>
<dbReference type="InterPro" id="IPR002528">
    <property type="entry name" value="MATE_fam"/>
</dbReference>
<proteinExistence type="inferred from homology"/>
<feature type="transmembrane region" description="Helical" evidence="2">
    <location>
        <begin position="40"/>
        <end position="66"/>
    </location>
</feature>
<comment type="similarity">
    <text evidence="1">Belongs to the multi antimicrobial extrusion (MATE) (TC 2.A.66.1) family.</text>
</comment>
<feature type="transmembrane region" description="Helical" evidence="2">
    <location>
        <begin position="419"/>
        <end position="439"/>
    </location>
</feature>
<dbReference type="GO" id="GO:0016020">
    <property type="term" value="C:membrane"/>
    <property type="evidence" value="ECO:0007669"/>
    <property type="project" value="InterPro"/>
</dbReference>
<dbReference type="EMBL" id="HE575322">
    <property type="protein sequence ID" value="CCC93080.1"/>
    <property type="molecule type" value="Genomic_DNA"/>
</dbReference>
<dbReference type="NCBIfam" id="TIGR00797">
    <property type="entry name" value="matE"/>
    <property type="match status" value="1"/>
</dbReference>
<dbReference type="AlphaFoldDB" id="G0UUL6"/>
<evidence type="ECO:0000256" key="1">
    <source>
        <dbReference type="ARBA" id="ARBA00010199"/>
    </source>
</evidence>
<organism evidence="3">
    <name type="scientific">Trypanosoma congolense (strain IL3000)</name>
    <dbReference type="NCBI Taxonomy" id="1068625"/>
    <lineage>
        <taxon>Eukaryota</taxon>
        <taxon>Discoba</taxon>
        <taxon>Euglenozoa</taxon>
        <taxon>Kinetoplastea</taxon>
        <taxon>Metakinetoplastina</taxon>
        <taxon>Trypanosomatida</taxon>
        <taxon>Trypanosomatidae</taxon>
        <taxon>Trypanosoma</taxon>
        <taxon>Nannomonas</taxon>
    </lineage>
</organism>
<dbReference type="GO" id="GO:0015297">
    <property type="term" value="F:antiporter activity"/>
    <property type="evidence" value="ECO:0007669"/>
    <property type="project" value="InterPro"/>
</dbReference>
<name>G0UUL6_TRYCI</name>
<keyword evidence="2" id="KW-0472">Membrane</keyword>
<dbReference type="Pfam" id="PF01554">
    <property type="entry name" value="MatE"/>
    <property type="match status" value="2"/>
</dbReference>
<dbReference type="PANTHER" id="PTHR11206">
    <property type="entry name" value="MULTIDRUG RESISTANCE PROTEIN"/>
    <property type="match status" value="1"/>
</dbReference>
<feature type="transmembrane region" description="Helical" evidence="2">
    <location>
        <begin position="160"/>
        <end position="181"/>
    </location>
</feature>
<gene>
    <name evidence="3" type="ORF">TCIL3000_9_4800</name>
</gene>
<feature type="transmembrane region" description="Helical" evidence="2">
    <location>
        <begin position="227"/>
        <end position="250"/>
    </location>
</feature>
<protein>
    <submittedName>
        <fullName evidence="3">Putative membrane transporter protein</fullName>
    </submittedName>
</protein>
<evidence type="ECO:0000313" key="3">
    <source>
        <dbReference type="EMBL" id="CCC93080.1"/>
    </source>
</evidence>